<name>A0A2T3B6A4_AMORE</name>
<dbReference type="STRING" id="857342.A0A2T3B6A4"/>
<evidence type="ECO:0000256" key="2">
    <source>
        <dbReference type="ARBA" id="ARBA00022723"/>
    </source>
</evidence>
<feature type="compositionally biased region" description="Polar residues" evidence="6">
    <location>
        <begin position="51"/>
        <end position="75"/>
    </location>
</feature>
<feature type="compositionally biased region" description="Basic and acidic residues" evidence="6">
    <location>
        <begin position="418"/>
        <end position="430"/>
    </location>
</feature>
<keyword evidence="2" id="KW-0479">Metal-binding</keyword>
<dbReference type="GeneID" id="36571827"/>
<dbReference type="InterPro" id="IPR012935">
    <property type="entry name" value="NuBaID_N"/>
</dbReference>
<evidence type="ECO:0000256" key="3">
    <source>
        <dbReference type="ARBA" id="ARBA00022771"/>
    </source>
</evidence>
<dbReference type="RefSeq" id="XP_024722439.1">
    <property type="nucleotide sequence ID" value="XM_024863746.1"/>
</dbReference>
<dbReference type="GO" id="GO:0005634">
    <property type="term" value="C:nucleus"/>
    <property type="evidence" value="ECO:0007669"/>
    <property type="project" value="UniProtKB-SubCell"/>
</dbReference>
<dbReference type="EMBL" id="KZ679009">
    <property type="protein sequence ID" value="PSS22284.1"/>
    <property type="molecule type" value="Genomic_DNA"/>
</dbReference>
<keyword evidence="3" id="KW-0863">Zinc-finger</keyword>
<dbReference type="Proteomes" id="UP000241818">
    <property type="component" value="Unassembled WGS sequence"/>
</dbReference>
<sequence length="461" mass="51696">MNATKRKFHALLNGIGNKSTTSLTSKDDASSVDLNSRGDADSHAKKRRILSANSTRNTLSKSTSPTSIRSAMTQKKSASPASGILAVETPKYAPWDRAAFLKRLKSFSNLTDWTPKPARVNEVEWAKRGWVCQKSERVRCCLCNVEILVKLNRKEVDGKDEPVYVAQNIEEALVDKYAELIITSHDEDCLWRKRGCDDSIFKLPLNHTQTTLQTLRERYDELSARSDTLPYAFNLQTPPGFDLGLVLKYLPEDFFNTPSEVPPTENASQREINKVALQMALFGWQGYTHDRLGAQLGSVSCQACFRVLGLWLFKSKKINEAGEEVEGPVVDHLNVVTEHRDYCPWRNAASQNGLKPTAQTASTAMAGWEIVLRVLKNDYYLRHNGERLGENTTPRPSSRSSIATGSGVFGTEGEEEDAKSREEKDKERWARLRKVKSLFDTKSGRKSHKTAKPEAKSNSRA</sequence>
<feature type="region of interest" description="Disordered" evidence="6">
    <location>
        <begin position="19"/>
        <end position="75"/>
    </location>
</feature>
<evidence type="ECO:0008006" key="11">
    <source>
        <dbReference type="Google" id="ProtNLM"/>
    </source>
</evidence>
<keyword evidence="5" id="KW-0539">Nucleus</keyword>
<accession>A0A2T3B6A4</accession>
<feature type="compositionally biased region" description="Polar residues" evidence="6">
    <location>
        <begin position="390"/>
        <end position="404"/>
    </location>
</feature>
<keyword evidence="10" id="KW-1185">Reference proteome</keyword>
<dbReference type="PANTHER" id="PTHR15835">
    <property type="entry name" value="NUCLEAR-INTERACTING PARTNER OF ALK"/>
    <property type="match status" value="1"/>
</dbReference>
<dbReference type="InParanoid" id="A0A2T3B6A4"/>
<dbReference type="GO" id="GO:0008270">
    <property type="term" value="F:zinc ion binding"/>
    <property type="evidence" value="ECO:0007669"/>
    <property type="project" value="UniProtKB-KW"/>
</dbReference>
<evidence type="ECO:0000313" key="10">
    <source>
        <dbReference type="Proteomes" id="UP000241818"/>
    </source>
</evidence>
<dbReference type="InterPro" id="IPR013909">
    <property type="entry name" value="NuBaID_C"/>
</dbReference>
<keyword evidence="4" id="KW-0862">Zinc</keyword>
<dbReference type="PANTHER" id="PTHR15835:SF6">
    <property type="entry name" value="ZINC FINGER C3HC-TYPE PROTEIN 1"/>
    <property type="match status" value="1"/>
</dbReference>
<feature type="domain" description="NuBaID C-terminal" evidence="8">
    <location>
        <begin position="276"/>
        <end position="380"/>
    </location>
</feature>
<evidence type="ECO:0000259" key="8">
    <source>
        <dbReference type="Pfam" id="PF08600"/>
    </source>
</evidence>
<protein>
    <recommendedName>
        <fullName evidence="11">C3HC-type domain-containing protein</fullName>
    </recommendedName>
</protein>
<evidence type="ECO:0000259" key="7">
    <source>
        <dbReference type="Pfam" id="PF07967"/>
    </source>
</evidence>
<feature type="region of interest" description="Disordered" evidence="6">
    <location>
        <begin position="386"/>
        <end position="461"/>
    </location>
</feature>
<dbReference type="SUPFAM" id="SSF57924">
    <property type="entry name" value="Inhibitor of apoptosis (IAP) repeat"/>
    <property type="match status" value="1"/>
</dbReference>
<proteinExistence type="predicted"/>
<organism evidence="9 10">
    <name type="scientific">Amorphotheca resinae ATCC 22711</name>
    <dbReference type="NCBI Taxonomy" id="857342"/>
    <lineage>
        <taxon>Eukaryota</taxon>
        <taxon>Fungi</taxon>
        <taxon>Dikarya</taxon>
        <taxon>Ascomycota</taxon>
        <taxon>Pezizomycotina</taxon>
        <taxon>Leotiomycetes</taxon>
        <taxon>Helotiales</taxon>
        <taxon>Amorphothecaceae</taxon>
        <taxon>Amorphotheca</taxon>
    </lineage>
</organism>
<evidence type="ECO:0000256" key="6">
    <source>
        <dbReference type="SAM" id="MobiDB-lite"/>
    </source>
</evidence>
<comment type="subcellular location">
    <subcellularLocation>
        <location evidence="1">Nucleus</location>
    </subcellularLocation>
</comment>
<evidence type="ECO:0000313" key="9">
    <source>
        <dbReference type="EMBL" id="PSS22284.1"/>
    </source>
</evidence>
<feature type="domain" description="C3HC-type" evidence="7">
    <location>
        <begin position="94"/>
        <end position="232"/>
    </location>
</feature>
<dbReference type="AlphaFoldDB" id="A0A2T3B6A4"/>
<reference evidence="9 10" key="1">
    <citation type="journal article" date="2018" name="New Phytol.">
        <title>Comparative genomics and transcriptomics depict ericoid mycorrhizal fungi as versatile saprotrophs and plant mutualists.</title>
        <authorList>
            <person name="Martino E."/>
            <person name="Morin E."/>
            <person name="Grelet G.A."/>
            <person name="Kuo A."/>
            <person name="Kohler A."/>
            <person name="Daghino S."/>
            <person name="Barry K.W."/>
            <person name="Cichocki N."/>
            <person name="Clum A."/>
            <person name="Dockter R.B."/>
            <person name="Hainaut M."/>
            <person name="Kuo R.C."/>
            <person name="LaButti K."/>
            <person name="Lindahl B.D."/>
            <person name="Lindquist E.A."/>
            <person name="Lipzen A."/>
            <person name="Khouja H.R."/>
            <person name="Magnuson J."/>
            <person name="Murat C."/>
            <person name="Ohm R.A."/>
            <person name="Singer S.W."/>
            <person name="Spatafora J.W."/>
            <person name="Wang M."/>
            <person name="Veneault-Fourrey C."/>
            <person name="Henrissat B."/>
            <person name="Grigoriev I.V."/>
            <person name="Martin F.M."/>
            <person name="Perotto S."/>
        </authorList>
    </citation>
    <scope>NUCLEOTIDE SEQUENCE [LARGE SCALE GENOMIC DNA]</scope>
    <source>
        <strain evidence="9 10">ATCC 22711</strain>
    </source>
</reference>
<evidence type="ECO:0000256" key="1">
    <source>
        <dbReference type="ARBA" id="ARBA00004123"/>
    </source>
</evidence>
<evidence type="ECO:0000256" key="4">
    <source>
        <dbReference type="ARBA" id="ARBA00022833"/>
    </source>
</evidence>
<dbReference type="OrthoDB" id="2592092at2759"/>
<dbReference type="Pfam" id="PF08600">
    <property type="entry name" value="NuBaID_C"/>
    <property type="match status" value="1"/>
</dbReference>
<evidence type="ECO:0000256" key="5">
    <source>
        <dbReference type="ARBA" id="ARBA00023242"/>
    </source>
</evidence>
<dbReference type="Pfam" id="PF07967">
    <property type="entry name" value="zf-C3HC"/>
    <property type="match status" value="1"/>
</dbReference>
<gene>
    <name evidence="9" type="ORF">M430DRAFT_17844</name>
</gene>
<feature type="compositionally biased region" description="Basic and acidic residues" evidence="6">
    <location>
        <begin position="451"/>
        <end position="461"/>
    </location>
</feature>